<protein>
    <recommendedName>
        <fullName evidence="2">BRCT domain-containing protein</fullName>
    </recommendedName>
</protein>
<feature type="region of interest" description="Disordered" evidence="1">
    <location>
        <begin position="1"/>
        <end position="208"/>
    </location>
</feature>
<evidence type="ECO:0000259" key="2">
    <source>
        <dbReference type="PROSITE" id="PS50172"/>
    </source>
</evidence>
<feature type="compositionally biased region" description="Low complexity" evidence="1">
    <location>
        <begin position="494"/>
        <end position="506"/>
    </location>
</feature>
<evidence type="ECO:0000313" key="3">
    <source>
        <dbReference type="EMBL" id="RSH90119.1"/>
    </source>
</evidence>
<feature type="compositionally biased region" description="Low complexity" evidence="1">
    <location>
        <begin position="19"/>
        <end position="40"/>
    </location>
</feature>
<feature type="compositionally biased region" description="Low complexity" evidence="1">
    <location>
        <begin position="918"/>
        <end position="927"/>
    </location>
</feature>
<feature type="compositionally biased region" description="Polar residues" evidence="1">
    <location>
        <begin position="399"/>
        <end position="414"/>
    </location>
</feature>
<feature type="compositionally biased region" description="Low complexity" evidence="1">
    <location>
        <begin position="304"/>
        <end position="317"/>
    </location>
</feature>
<gene>
    <name evidence="3" type="ORF">EHS25_001452</name>
</gene>
<feature type="region of interest" description="Disordered" evidence="1">
    <location>
        <begin position="1040"/>
        <end position="1074"/>
    </location>
</feature>
<feature type="compositionally biased region" description="Low complexity" evidence="1">
    <location>
        <begin position="559"/>
        <end position="572"/>
    </location>
</feature>
<feature type="compositionally biased region" description="Low complexity" evidence="1">
    <location>
        <begin position="174"/>
        <end position="183"/>
    </location>
</feature>
<comment type="caution">
    <text evidence="3">The sequence shown here is derived from an EMBL/GenBank/DDBJ whole genome shotgun (WGS) entry which is preliminary data.</text>
</comment>
<dbReference type="Gene3D" id="3.40.50.10190">
    <property type="entry name" value="BRCT domain"/>
    <property type="match status" value="1"/>
</dbReference>
<dbReference type="STRING" id="1890683.A0A427YG24"/>
<name>A0A427YG24_9TREE</name>
<proteinExistence type="predicted"/>
<dbReference type="InterPro" id="IPR036420">
    <property type="entry name" value="BRCT_dom_sf"/>
</dbReference>
<dbReference type="Gene3D" id="2.30.30.140">
    <property type="match status" value="1"/>
</dbReference>
<dbReference type="InterPro" id="IPR001357">
    <property type="entry name" value="BRCT_dom"/>
</dbReference>
<dbReference type="EMBL" id="RSCD01000011">
    <property type="protein sequence ID" value="RSH90119.1"/>
    <property type="molecule type" value="Genomic_DNA"/>
</dbReference>
<feature type="compositionally biased region" description="Low complexity" evidence="1">
    <location>
        <begin position="892"/>
        <end position="902"/>
    </location>
</feature>
<evidence type="ECO:0000313" key="4">
    <source>
        <dbReference type="Proteomes" id="UP000279259"/>
    </source>
</evidence>
<dbReference type="SUPFAM" id="SSF52113">
    <property type="entry name" value="BRCT domain"/>
    <property type="match status" value="1"/>
</dbReference>
<dbReference type="OrthoDB" id="2596880at2759"/>
<dbReference type="CDD" id="cd17724">
    <property type="entry name" value="BRCT_p53bp1_rpt2"/>
    <property type="match status" value="1"/>
</dbReference>
<feature type="compositionally biased region" description="Basic and acidic residues" evidence="1">
    <location>
        <begin position="1040"/>
        <end position="1058"/>
    </location>
</feature>
<feature type="region of interest" description="Disordered" evidence="1">
    <location>
        <begin position="248"/>
        <end position="930"/>
    </location>
</feature>
<evidence type="ECO:0000256" key="1">
    <source>
        <dbReference type="SAM" id="MobiDB-lite"/>
    </source>
</evidence>
<feature type="compositionally biased region" description="Polar residues" evidence="1">
    <location>
        <begin position="437"/>
        <end position="446"/>
    </location>
</feature>
<keyword evidence="4" id="KW-1185">Reference proteome</keyword>
<dbReference type="Proteomes" id="UP000279259">
    <property type="component" value="Unassembled WGS sequence"/>
</dbReference>
<sequence length="1304" mass="140840">MADTFEDETQQPSFHVTAPSTHSSSQVPPSSQSSHPMPKSTPVPESLNTLPLFVANQIQLGGGPQANGGARSPSDPQLEQAADVATELQSETRDVVGSLPRKQSPTWATAPLDPQQQQDHVESPPRHTSASPVPTEEDELDPESFSIERQHVEEEPPNIPSPANTDTPPHSPTRRPASPPAASQSLLKPRAATVTPQKRHVPVSLLSPTAIHSSRQGLARGLRSLGDLSPSNAGFKIVPRKAQINPLHSVEESQDSFAQPPKLTPFNRFAVSMEGRAPTLRSIPQEQSAQGNDGQAGPEQRISEAAPEPAAEAATEEQGGSLSPLGLRPRSVVSTTEAPHMPEPFVAIAKDRQSMDGGDSIAGPSRRRFADLAHADSQSSPSHSSHLFSSQPGGLVYTQDDSTSQQSFVFQATQFRAPRSSPLESSADKTPMEAEATQLNDRSQSWPVELPDHQEKASHLSHPPFSDSRSSEESFPFAQSLNDSRQAIAKDLEAAQAAADQRQASDIPPETNVPVVNANPIPLPLSRDPAENEATQITSDDTQRRSDDVLRARQILTKTSSTSSHGSGPPVSANRQLSRRKPPALGMTSRALSAYPSPASPLMSQRGPIKSSTSGERTPDAPAQEDEQDQPVERSPASPRFVALNHATASEDPSANPRLPTSPSSPPPGVADAEPTFVDALTLPPAPPPARSPIKTYGGKRNAMRIANGRGVANARTSSISPAPTDRGSERGDNDVDMSPVSSTAADSLRHDPMEVDEANGDHGGATGEPIRGNTASGPSPRPRKSKRERRKSAKLREMDSPEPGPSSKRPRTTKAAEGSRNVTTTKRLREAPTTPPSKQSDGDGDLSEPETPPDPSNFDFESFRPTAAKAWKGRTPVLAPTKARTKREKAAPAAPVGSGPATIARKSRLSTETTDLSAAPTTSSKTPPGPGVLVLARWAQNKAYYFGRISARVGDQFDVSFLDRTAAMVALDELRMCDLRRGDVLYYYKKQFRGDWRVVDEGVPLEDEIKVSNGGKEARLKIRDLRIAETNVKRDFDDRRFAADDPRLPPATDHGEAQEETVESSEQGKSPAETLSRVLEGKVFLVTATERTPHHDTDERIRAHGGVVNSSWQAIVDLPHGAFGSKLKRGPTPFVVFDGSPVKMMPKVMVALAAGIPIVSSQFVEDVSEGRTVDWQSYLISPGRSEHLKQDCSQLVDPGWGAEGWDATTARNPRQPFEGMSFLFLRPRERRYEELKASPICSSVDTIDRYTDLDDFDYILFEHRESKPAIPASVRDDPRTVSTAWLKECLLMGAALPAKLTYD</sequence>
<organism evidence="3 4">
    <name type="scientific">Saitozyma podzolica</name>
    <dbReference type="NCBI Taxonomy" id="1890683"/>
    <lineage>
        <taxon>Eukaryota</taxon>
        <taxon>Fungi</taxon>
        <taxon>Dikarya</taxon>
        <taxon>Basidiomycota</taxon>
        <taxon>Agaricomycotina</taxon>
        <taxon>Tremellomycetes</taxon>
        <taxon>Tremellales</taxon>
        <taxon>Trimorphomycetaceae</taxon>
        <taxon>Saitozyma</taxon>
    </lineage>
</organism>
<feature type="compositionally biased region" description="Polar residues" evidence="1">
    <location>
        <begin position="282"/>
        <end position="293"/>
    </location>
</feature>
<feature type="compositionally biased region" description="Basic and acidic residues" evidence="1">
    <location>
        <begin position="541"/>
        <end position="551"/>
    </location>
</feature>
<dbReference type="PROSITE" id="PS50172">
    <property type="entry name" value="BRCT"/>
    <property type="match status" value="1"/>
</dbReference>
<feature type="compositionally biased region" description="Basic residues" evidence="1">
    <location>
        <begin position="782"/>
        <end position="794"/>
    </location>
</feature>
<feature type="domain" description="BRCT" evidence="2">
    <location>
        <begin position="1075"/>
        <end position="1181"/>
    </location>
</feature>
<dbReference type="InterPro" id="IPR047250">
    <property type="entry name" value="BRCT_p53bp1-like_rpt2"/>
</dbReference>
<feature type="compositionally biased region" description="Low complexity" evidence="1">
    <location>
        <begin position="377"/>
        <end position="392"/>
    </location>
</feature>
<reference evidence="3 4" key="1">
    <citation type="submission" date="2018-11" db="EMBL/GenBank/DDBJ databases">
        <title>Genome sequence of Saitozyma podzolica DSM 27192.</title>
        <authorList>
            <person name="Aliyu H."/>
            <person name="Gorte O."/>
            <person name="Ochsenreither K."/>
        </authorList>
    </citation>
    <scope>NUCLEOTIDE SEQUENCE [LARGE SCALE GENOMIC DNA]</scope>
    <source>
        <strain evidence="3 4">DSM 27192</strain>
    </source>
</reference>
<accession>A0A427YG24</accession>